<reference evidence="1" key="1">
    <citation type="submission" date="2021-01" db="EMBL/GenBank/DDBJ databases">
        <authorList>
            <person name="Corre E."/>
            <person name="Pelletier E."/>
            <person name="Niang G."/>
            <person name="Scheremetjew M."/>
            <person name="Finn R."/>
            <person name="Kale V."/>
            <person name="Holt S."/>
            <person name="Cochrane G."/>
            <person name="Meng A."/>
            <person name="Brown T."/>
            <person name="Cohen L."/>
        </authorList>
    </citation>
    <scope>NUCLEOTIDE SEQUENCE</scope>
</reference>
<proteinExistence type="predicted"/>
<protein>
    <submittedName>
        <fullName evidence="1">Uncharacterized protein</fullName>
    </submittedName>
</protein>
<organism evidence="1">
    <name type="scientific">Noctiluca scintillans</name>
    <name type="common">Sea sparkle</name>
    <name type="synonym">Red tide dinoflagellate</name>
    <dbReference type="NCBI Taxonomy" id="2966"/>
    <lineage>
        <taxon>Eukaryota</taxon>
        <taxon>Sar</taxon>
        <taxon>Alveolata</taxon>
        <taxon>Dinophyceae</taxon>
        <taxon>Noctilucales</taxon>
        <taxon>Noctilucaceae</taxon>
        <taxon>Noctiluca</taxon>
    </lineage>
</organism>
<gene>
    <name evidence="1" type="ORF">NSCI0253_LOCUS31384</name>
</gene>
<accession>A0A7S1FBC2</accession>
<name>A0A7S1FBC2_NOCSC</name>
<sequence length="122" mass="13105">MRADWFGTCCCAEKEGTLQEVGTALDEEPPAEKVDPPNVILAFEKPDGTSKQVTCTQRPLGMKYTKAVPLTVTGVHVHGHAHDLGIETGWKLMRIGETDLAGESSEVVVGILSEKTNSLPCV</sequence>
<dbReference type="AlphaFoldDB" id="A0A7S1FBC2"/>
<dbReference type="EMBL" id="HBFQ01044294">
    <property type="protein sequence ID" value="CAD8857032.1"/>
    <property type="molecule type" value="Transcribed_RNA"/>
</dbReference>
<evidence type="ECO:0000313" key="1">
    <source>
        <dbReference type="EMBL" id="CAD8857032.1"/>
    </source>
</evidence>